<evidence type="ECO:0000259" key="4">
    <source>
        <dbReference type="PROSITE" id="PS50011"/>
    </source>
</evidence>
<dbReference type="Gramene" id="GBG81038">
    <property type="protein sequence ID" value="GBG81038"/>
    <property type="gene ID" value="CBR_g31594"/>
</dbReference>
<dbReference type="GO" id="GO:0004672">
    <property type="term" value="F:protein kinase activity"/>
    <property type="evidence" value="ECO:0007669"/>
    <property type="project" value="InterPro"/>
</dbReference>
<dbReference type="SUPFAM" id="SSF56112">
    <property type="entry name" value="Protein kinase-like (PK-like)"/>
    <property type="match status" value="1"/>
</dbReference>
<dbReference type="Gene3D" id="1.10.510.10">
    <property type="entry name" value="Transferase(Phosphotransferase) domain 1"/>
    <property type="match status" value="1"/>
</dbReference>
<evidence type="ECO:0008006" key="8">
    <source>
        <dbReference type="Google" id="ProtNLM"/>
    </source>
</evidence>
<dbReference type="GO" id="GO:0005524">
    <property type="term" value="F:ATP binding"/>
    <property type="evidence" value="ECO:0007669"/>
    <property type="project" value="InterPro"/>
</dbReference>
<dbReference type="InterPro" id="IPR043502">
    <property type="entry name" value="DNA/RNA_pol_sf"/>
</dbReference>
<evidence type="ECO:0000313" key="7">
    <source>
        <dbReference type="Proteomes" id="UP000265515"/>
    </source>
</evidence>
<dbReference type="PROSITE" id="PS50878">
    <property type="entry name" value="RT_POL"/>
    <property type="match status" value="1"/>
</dbReference>
<evidence type="ECO:0000256" key="1">
    <source>
        <dbReference type="ARBA" id="ARBA00022786"/>
    </source>
</evidence>
<organism evidence="6 7">
    <name type="scientific">Chara braunii</name>
    <name type="common">Braun's stonewort</name>
    <dbReference type="NCBI Taxonomy" id="69332"/>
    <lineage>
        <taxon>Eukaryota</taxon>
        <taxon>Viridiplantae</taxon>
        <taxon>Streptophyta</taxon>
        <taxon>Charophyceae</taxon>
        <taxon>Charales</taxon>
        <taxon>Characeae</taxon>
        <taxon>Chara</taxon>
    </lineage>
</organism>
<dbReference type="Gene3D" id="3.30.200.20">
    <property type="entry name" value="Phosphorylase Kinase, domain 1"/>
    <property type="match status" value="1"/>
</dbReference>
<reference evidence="6 7" key="1">
    <citation type="journal article" date="2018" name="Cell">
        <title>The Chara Genome: Secondary Complexity and Implications for Plant Terrestrialization.</title>
        <authorList>
            <person name="Nishiyama T."/>
            <person name="Sakayama H."/>
            <person name="Vries J.D."/>
            <person name="Buschmann H."/>
            <person name="Saint-Marcoux D."/>
            <person name="Ullrich K.K."/>
            <person name="Haas F.B."/>
            <person name="Vanderstraeten L."/>
            <person name="Becker D."/>
            <person name="Lang D."/>
            <person name="Vosolsobe S."/>
            <person name="Rombauts S."/>
            <person name="Wilhelmsson P.K.I."/>
            <person name="Janitza P."/>
            <person name="Kern R."/>
            <person name="Heyl A."/>
            <person name="Rumpler F."/>
            <person name="Villalobos L.I.A.C."/>
            <person name="Clay J.M."/>
            <person name="Skokan R."/>
            <person name="Toyoda A."/>
            <person name="Suzuki Y."/>
            <person name="Kagoshima H."/>
            <person name="Schijlen E."/>
            <person name="Tajeshwar N."/>
            <person name="Catarino B."/>
            <person name="Hetherington A.J."/>
            <person name="Saltykova A."/>
            <person name="Bonnot C."/>
            <person name="Breuninger H."/>
            <person name="Symeonidi A."/>
            <person name="Radhakrishnan G.V."/>
            <person name="Van Nieuwerburgh F."/>
            <person name="Deforce D."/>
            <person name="Chang C."/>
            <person name="Karol K.G."/>
            <person name="Hedrich R."/>
            <person name="Ulvskov P."/>
            <person name="Glockner G."/>
            <person name="Delwiche C.F."/>
            <person name="Petrasek J."/>
            <person name="Van de Peer Y."/>
            <person name="Friml J."/>
            <person name="Beilby M."/>
            <person name="Dolan L."/>
            <person name="Kohara Y."/>
            <person name="Sugano S."/>
            <person name="Fujiyama A."/>
            <person name="Delaux P.-M."/>
            <person name="Quint M."/>
            <person name="TheiBen G."/>
            <person name="Hagemann M."/>
            <person name="Harholt J."/>
            <person name="Dunand C."/>
            <person name="Zachgo S."/>
            <person name="Langdale J."/>
            <person name="Maumus F."/>
            <person name="Straeten D.V.D."/>
            <person name="Gould S.B."/>
            <person name="Rensing S.A."/>
        </authorList>
    </citation>
    <scope>NUCLEOTIDE SEQUENCE [LARGE SCALE GENOMIC DNA]</scope>
    <source>
        <strain evidence="6 7">S276</strain>
    </source>
</reference>
<keyword evidence="2" id="KW-0175">Coiled coil</keyword>
<dbReference type="InterPro" id="IPR043128">
    <property type="entry name" value="Rev_trsase/Diguanyl_cyclase"/>
</dbReference>
<dbReference type="InterPro" id="IPR000477">
    <property type="entry name" value="RT_dom"/>
</dbReference>
<feature type="region of interest" description="Disordered" evidence="3">
    <location>
        <begin position="106"/>
        <end position="138"/>
    </location>
</feature>
<dbReference type="InterPro" id="IPR011009">
    <property type="entry name" value="Kinase-like_dom_sf"/>
</dbReference>
<feature type="domain" description="Protein kinase" evidence="4">
    <location>
        <begin position="490"/>
        <end position="809"/>
    </location>
</feature>
<dbReference type="Pfam" id="PF00069">
    <property type="entry name" value="Pkinase"/>
    <property type="match status" value="1"/>
</dbReference>
<keyword evidence="7" id="KW-1185">Reference proteome</keyword>
<protein>
    <recommendedName>
        <fullName evidence="8">Protein kinase domain-containing protein</fullName>
    </recommendedName>
</protein>
<dbReference type="AlphaFoldDB" id="A0A388LFF7"/>
<dbReference type="Gene3D" id="3.10.10.10">
    <property type="entry name" value="HIV Type 1 Reverse Transcriptase, subunit A, domain 1"/>
    <property type="match status" value="1"/>
</dbReference>
<sequence length="809" mass="92777">MIGSRIGRRSWQRPIWICHFHREFYNRSCAALSLALGDRELYNTFAEIINKARKIIKTNKAAAHKKSTWQPTYVEKVRTGPRPQHVAAVQTDNIVEDLAATQASREGDQVVVVQPRSNNKSRGNGKAKTASPAENGQPAPWVKFHLTEAEYKWRGHYGCCYWCNSTKHKTCQCPDQGKEDVRPRINSGNRVPQEFFSKLDLKSGYHQLEIRQEDHYKTTFKTRYGHFKWLVMPFGLTNAPTTFQAAITLEFRHMLDRFVLIYLDDILVYDRSLDEHVEYLRTVLERLRQAKYKANRDKCEFARQELEYLGHYVTPQGNRPLADKIEALCLMKAGVCDRLVFDADGSDEERKSSNQHSVRIEELENEAVDAKSKLERKVAQEVANVELKCKRTLEEVREQLQANKRVHADRVNHLEVEMKSVRAERAALAEKLEAEEKSVKEERAALTEKLERSMQTIQKFDCERAAMLEKLERSEERIKELEQKLDKEFAAQKKLLREYSFKELQDATNNFNEDNRKCDTDNYHDQACAYEGKLPDGTVVMVLTLGASGMWHIQAAEFKTEVVDVLRMLQHPHLFTPLGVCYEENCLVYEHMPRGSVREWIEAGHNPTRGFLPWNFRFRIMAQVARAVHFLHTFYSSRSAAGGPIIHCAIKPANILLDDNLVAKVGHLDQSPAHPRMRQESPRIRFQFLQGNAQYVAPELWRSRVFDEKTDVYALGITLLEILTGKFWKALATVQEAFEGKVALNSVLDANAGSWNADLAWEVAKLGLCCASLEGRDRHNMMMEDGVGILSVLEAVAHKVELTEAMEGG</sequence>
<dbReference type="InterPro" id="IPR000719">
    <property type="entry name" value="Prot_kinase_dom"/>
</dbReference>
<proteinExistence type="predicted"/>
<feature type="coiled-coil region" evidence="2">
    <location>
        <begin position="346"/>
        <end position="498"/>
    </location>
</feature>
<dbReference type="PANTHER" id="PTHR45647">
    <property type="entry name" value="OS02G0152300 PROTEIN"/>
    <property type="match status" value="1"/>
</dbReference>
<evidence type="ECO:0000259" key="5">
    <source>
        <dbReference type="PROSITE" id="PS50878"/>
    </source>
</evidence>
<dbReference type="InterPro" id="IPR051348">
    <property type="entry name" value="U-box_ubiquitin_ligases"/>
</dbReference>
<comment type="caution">
    <text evidence="6">The sequence shown here is derived from an EMBL/GenBank/DDBJ whole genome shotgun (WGS) entry which is preliminary data.</text>
</comment>
<name>A0A388LFF7_CHABU</name>
<accession>A0A388LFF7</accession>
<dbReference type="SUPFAM" id="SSF56672">
    <property type="entry name" value="DNA/RNA polymerases"/>
    <property type="match status" value="1"/>
</dbReference>
<keyword evidence="1" id="KW-0833">Ubl conjugation pathway</keyword>
<dbReference type="Pfam" id="PF00078">
    <property type="entry name" value="RVT_1"/>
    <property type="match status" value="1"/>
</dbReference>
<evidence type="ECO:0000313" key="6">
    <source>
        <dbReference type="EMBL" id="GBG81038.1"/>
    </source>
</evidence>
<dbReference type="PANTHER" id="PTHR45647:SF43">
    <property type="entry name" value="OS10G0100500 PROTEIN"/>
    <property type="match status" value="1"/>
</dbReference>
<gene>
    <name evidence="6" type="ORF">CBR_g31594</name>
</gene>
<dbReference type="Proteomes" id="UP000265515">
    <property type="component" value="Unassembled WGS sequence"/>
</dbReference>
<dbReference type="EMBL" id="BFEA01000363">
    <property type="protein sequence ID" value="GBG81038.1"/>
    <property type="molecule type" value="Genomic_DNA"/>
</dbReference>
<dbReference type="OrthoDB" id="4062651at2759"/>
<dbReference type="Gene3D" id="3.30.70.270">
    <property type="match status" value="1"/>
</dbReference>
<dbReference type="PROSITE" id="PS50011">
    <property type="entry name" value="PROTEIN_KINASE_DOM"/>
    <property type="match status" value="1"/>
</dbReference>
<feature type="domain" description="Reverse transcriptase" evidence="5">
    <location>
        <begin position="1"/>
        <end position="313"/>
    </location>
</feature>
<evidence type="ECO:0000256" key="3">
    <source>
        <dbReference type="SAM" id="MobiDB-lite"/>
    </source>
</evidence>
<evidence type="ECO:0000256" key="2">
    <source>
        <dbReference type="SAM" id="Coils"/>
    </source>
</evidence>
<dbReference type="CDD" id="cd01647">
    <property type="entry name" value="RT_LTR"/>
    <property type="match status" value="1"/>
</dbReference>